<evidence type="ECO:0000256" key="2">
    <source>
        <dbReference type="ARBA" id="ARBA00023015"/>
    </source>
</evidence>
<dbReference type="PANTHER" id="PTHR43214">
    <property type="entry name" value="TWO-COMPONENT RESPONSE REGULATOR"/>
    <property type="match status" value="1"/>
</dbReference>
<proteinExistence type="predicted"/>
<dbReference type="InterPro" id="IPR058245">
    <property type="entry name" value="NreC/VraR/RcsB-like_REC"/>
</dbReference>
<dbReference type="PROSITE" id="PS50110">
    <property type="entry name" value="RESPONSE_REGULATORY"/>
    <property type="match status" value="1"/>
</dbReference>
<protein>
    <submittedName>
        <fullName evidence="7">Two-component transcriptional response regulator, LuxR family</fullName>
    </submittedName>
</protein>
<evidence type="ECO:0000256" key="1">
    <source>
        <dbReference type="ARBA" id="ARBA00022553"/>
    </source>
</evidence>
<evidence type="ECO:0000259" key="6">
    <source>
        <dbReference type="PROSITE" id="PS50110"/>
    </source>
</evidence>
<dbReference type="Pfam" id="PF00072">
    <property type="entry name" value="Response_reg"/>
    <property type="match status" value="1"/>
</dbReference>
<dbReference type="InterPro" id="IPR000792">
    <property type="entry name" value="Tscrpt_reg_LuxR_C"/>
</dbReference>
<dbReference type="EMBL" id="UOFU01000162">
    <property type="protein sequence ID" value="VAW99177.1"/>
    <property type="molecule type" value="Genomic_DNA"/>
</dbReference>
<dbReference type="SMART" id="SM00421">
    <property type="entry name" value="HTH_LUXR"/>
    <property type="match status" value="1"/>
</dbReference>
<accession>A0A3B1AIA3</accession>
<dbReference type="Pfam" id="PF00196">
    <property type="entry name" value="GerE"/>
    <property type="match status" value="1"/>
</dbReference>
<dbReference type="InterPro" id="IPR039420">
    <property type="entry name" value="WalR-like"/>
</dbReference>
<dbReference type="PRINTS" id="PR00038">
    <property type="entry name" value="HTHLUXR"/>
</dbReference>
<evidence type="ECO:0000256" key="4">
    <source>
        <dbReference type="ARBA" id="ARBA00023163"/>
    </source>
</evidence>
<dbReference type="SUPFAM" id="SSF52172">
    <property type="entry name" value="CheY-like"/>
    <property type="match status" value="1"/>
</dbReference>
<feature type="domain" description="HTH luxR-type" evidence="5">
    <location>
        <begin position="146"/>
        <end position="211"/>
    </location>
</feature>
<keyword evidence="4" id="KW-0804">Transcription</keyword>
<dbReference type="CDD" id="cd06170">
    <property type="entry name" value="LuxR_C_like"/>
    <property type="match status" value="1"/>
</dbReference>
<dbReference type="GO" id="GO:0003677">
    <property type="term" value="F:DNA binding"/>
    <property type="evidence" value="ECO:0007669"/>
    <property type="project" value="UniProtKB-KW"/>
</dbReference>
<reference evidence="7" key="1">
    <citation type="submission" date="2018-06" db="EMBL/GenBank/DDBJ databases">
        <authorList>
            <person name="Zhirakovskaya E."/>
        </authorList>
    </citation>
    <scope>NUCLEOTIDE SEQUENCE</scope>
</reference>
<dbReference type="Gene3D" id="3.40.50.2300">
    <property type="match status" value="1"/>
</dbReference>
<keyword evidence="1" id="KW-0597">Phosphoprotein</keyword>
<dbReference type="SUPFAM" id="SSF46894">
    <property type="entry name" value="C-terminal effector domain of the bipartite response regulators"/>
    <property type="match status" value="1"/>
</dbReference>
<dbReference type="PANTHER" id="PTHR43214:SF41">
    <property type="entry name" value="NITRATE_NITRITE RESPONSE REGULATOR PROTEIN NARP"/>
    <property type="match status" value="1"/>
</dbReference>
<organism evidence="7">
    <name type="scientific">hydrothermal vent metagenome</name>
    <dbReference type="NCBI Taxonomy" id="652676"/>
    <lineage>
        <taxon>unclassified sequences</taxon>
        <taxon>metagenomes</taxon>
        <taxon>ecological metagenomes</taxon>
    </lineage>
</organism>
<evidence type="ECO:0000259" key="5">
    <source>
        <dbReference type="PROSITE" id="PS50043"/>
    </source>
</evidence>
<dbReference type="PROSITE" id="PS50043">
    <property type="entry name" value="HTH_LUXR_2"/>
    <property type="match status" value="1"/>
</dbReference>
<name>A0A3B1AIA3_9ZZZZ</name>
<gene>
    <name evidence="7" type="ORF">MNBD_GAMMA20-2103</name>
</gene>
<dbReference type="AlphaFoldDB" id="A0A3B1AIA3"/>
<dbReference type="CDD" id="cd17535">
    <property type="entry name" value="REC_NarL-like"/>
    <property type="match status" value="1"/>
</dbReference>
<dbReference type="GO" id="GO:0006355">
    <property type="term" value="P:regulation of DNA-templated transcription"/>
    <property type="evidence" value="ECO:0007669"/>
    <property type="project" value="InterPro"/>
</dbReference>
<dbReference type="PROSITE" id="PS00622">
    <property type="entry name" value="HTH_LUXR_1"/>
    <property type="match status" value="1"/>
</dbReference>
<evidence type="ECO:0000313" key="7">
    <source>
        <dbReference type="EMBL" id="VAW99177.1"/>
    </source>
</evidence>
<dbReference type="GO" id="GO:0000160">
    <property type="term" value="P:phosphorelay signal transduction system"/>
    <property type="evidence" value="ECO:0007669"/>
    <property type="project" value="InterPro"/>
</dbReference>
<keyword evidence="2" id="KW-0805">Transcription regulation</keyword>
<feature type="domain" description="Response regulatory" evidence="6">
    <location>
        <begin position="5"/>
        <end position="121"/>
    </location>
</feature>
<dbReference type="InterPro" id="IPR011006">
    <property type="entry name" value="CheY-like_superfamily"/>
</dbReference>
<dbReference type="InterPro" id="IPR016032">
    <property type="entry name" value="Sig_transdc_resp-reg_C-effctor"/>
</dbReference>
<sequence>MQTYTLILVEDDADVRDRLVQLVVQHEHFELLATAGNVAEGLAALEKHKPDILLIDLGLPDGSGIDIIKAIDEQCLDCEAMVISGFQDEHRVFSALEAGAKAYILKHDKSQKITDAIIHMMKGGAPISPVIARLMLQKFQAPKPHERGLPEALTRRQIDILKLVSQGFSSQEIAEKLDIRYYTVTTHIKNIYNKLQVNSRTEALFEAGRLGLLP</sequence>
<evidence type="ECO:0000256" key="3">
    <source>
        <dbReference type="ARBA" id="ARBA00023125"/>
    </source>
</evidence>
<keyword evidence="3" id="KW-0238">DNA-binding</keyword>
<dbReference type="SMART" id="SM00448">
    <property type="entry name" value="REC"/>
    <property type="match status" value="1"/>
</dbReference>
<dbReference type="InterPro" id="IPR001789">
    <property type="entry name" value="Sig_transdc_resp-reg_receiver"/>
</dbReference>